<feature type="region of interest" description="Disordered" evidence="1">
    <location>
        <begin position="78"/>
        <end position="100"/>
    </location>
</feature>
<reference evidence="3 4" key="1">
    <citation type="journal article" date="2023" name="IMA Fungus">
        <title>Comparative genomic study of the Penicillium genus elucidates a diverse pangenome and 15 lateral gene transfer events.</title>
        <authorList>
            <person name="Petersen C."/>
            <person name="Sorensen T."/>
            <person name="Nielsen M.R."/>
            <person name="Sondergaard T.E."/>
            <person name="Sorensen J.L."/>
            <person name="Fitzpatrick D.A."/>
            <person name="Frisvad J.C."/>
            <person name="Nielsen K.L."/>
        </authorList>
    </citation>
    <scope>NUCLEOTIDE SEQUENCE [LARGE SCALE GENOMIC DNA]</scope>
    <source>
        <strain evidence="3 4">IBT 35679</strain>
    </source>
</reference>
<keyword evidence="2" id="KW-0812">Transmembrane</keyword>
<feature type="compositionally biased region" description="Polar residues" evidence="1">
    <location>
        <begin position="91"/>
        <end position="100"/>
    </location>
</feature>
<keyword evidence="4" id="KW-1185">Reference proteome</keyword>
<gene>
    <name evidence="3" type="ORF">N7494_012814</name>
</gene>
<sequence length="100" mass="10966">MGLTKAAIIVIVLAGCLAITALGAAIFRRHNPLEETARAHDASHEQNTYMRQVRMVNYGHLKRESLGGAKDLESRYTSEEASGYYPPYANESRSPSTNVA</sequence>
<dbReference type="EMBL" id="JAQIZZ010000008">
    <property type="protein sequence ID" value="KAJ5526164.1"/>
    <property type="molecule type" value="Genomic_DNA"/>
</dbReference>
<name>A0AAD6CMD1_9EURO</name>
<comment type="caution">
    <text evidence="3">The sequence shown here is derived from an EMBL/GenBank/DDBJ whole genome shotgun (WGS) entry which is preliminary data.</text>
</comment>
<evidence type="ECO:0000313" key="3">
    <source>
        <dbReference type="EMBL" id="KAJ5526164.1"/>
    </source>
</evidence>
<feature type="transmembrane region" description="Helical" evidence="2">
    <location>
        <begin position="6"/>
        <end position="27"/>
    </location>
</feature>
<proteinExistence type="predicted"/>
<accession>A0AAD6CMD1</accession>
<organism evidence="3 4">
    <name type="scientific">Penicillium frequentans</name>
    <dbReference type="NCBI Taxonomy" id="3151616"/>
    <lineage>
        <taxon>Eukaryota</taxon>
        <taxon>Fungi</taxon>
        <taxon>Dikarya</taxon>
        <taxon>Ascomycota</taxon>
        <taxon>Pezizomycotina</taxon>
        <taxon>Eurotiomycetes</taxon>
        <taxon>Eurotiomycetidae</taxon>
        <taxon>Eurotiales</taxon>
        <taxon>Aspergillaceae</taxon>
        <taxon>Penicillium</taxon>
    </lineage>
</organism>
<evidence type="ECO:0000256" key="2">
    <source>
        <dbReference type="SAM" id="Phobius"/>
    </source>
</evidence>
<keyword evidence="2" id="KW-0472">Membrane</keyword>
<protein>
    <submittedName>
        <fullName evidence="3">Uncharacterized protein</fullName>
    </submittedName>
</protein>
<dbReference type="Proteomes" id="UP001220324">
    <property type="component" value="Unassembled WGS sequence"/>
</dbReference>
<dbReference type="PROSITE" id="PS51257">
    <property type="entry name" value="PROKAR_LIPOPROTEIN"/>
    <property type="match status" value="1"/>
</dbReference>
<evidence type="ECO:0000256" key="1">
    <source>
        <dbReference type="SAM" id="MobiDB-lite"/>
    </source>
</evidence>
<evidence type="ECO:0000313" key="4">
    <source>
        <dbReference type="Proteomes" id="UP001220324"/>
    </source>
</evidence>
<keyword evidence="2" id="KW-1133">Transmembrane helix</keyword>
<dbReference type="AlphaFoldDB" id="A0AAD6CMD1"/>